<dbReference type="InterPro" id="IPR050327">
    <property type="entry name" value="Proton-linked_MCT"/>
</dbReference>
<proteinExistence type="predicted"/>
<keyword evidence="5" id="KW-1185">Reference proteome</keyword>
<feature type="transmembrane region" description="Helical" evidence="3">
    <location>
        <begin position="412"/>
        <end position="434"/>
    </location>
</feature>
<protein>
    <submittedName>
        <fullName evidence="6 7">Monocarboxylate transporter 2-like</fullName>
    </submittedName>
</protein>
<evidence type="ECO:0000313" key="7">
    <source>
        <dbReference type="RefSeq" id="XP_028264243.1"/>
    </source>
</evidence>
<feature type="transmembrane region" description="Helical" evidence="3">
    <location>
        <begin position="378"/>
        <end position="400"/>
    </location>
</feature>
<dbReference type="RefSeq" id="XP_028264243.1">
    <property type="nucleotide sequence ID" value="XM_028408442.1"/>
</dbReference>
<dbReference type="GeneID" id="114437630"/>
<feature type="compositionally biased region" description="Basic and acidic residues" evidence="2">
    <location>
        <begin position="477"/>
        <end position="491"/>
    </location>
</feature>
<gene>
    <name evidence="6 7" type="primary">LOC114437630</name>
</gene>
<organism evidence="5 6">
    <name type="scientific">Parambassis ranga</name>
    <name type="common">Indian glassy fish</name>
    <dbReference type="NCBI Taxonomy" id="210632"/>
    <lineage>
        <taxon>Eukaryota</taxon>
        <taxon>Metazoa</taxon>
        <taxon>Chordata</taxon>
        <taxon>Craniata</taxon>
        <taxon>Vertebrata</taxon>
        <taxon>Euteleostomi</taxon>
        <taxon>Actinopterygii</taxon>
        <taxon>Neopterygii</taxon>
        <taxon>Teleostei</taxon>
        <taxon>Neoteleostei</taxon>
        <taxon>Acanthomorphata</taxon>
        <taxon>Ovalentaria</taxon>
        <taxon>Ambassidae</taxon>
        <taxon>Parambassis</taxon>
    </lineage>
</organism>
<evidence type="ECO:0000313" key="5">
    <source>
        <dbReference type="Proteomes" id="UP000515145"/>
    </source>
</evidence>
<dbReference type="PANTHER" id="PTHR11360">
    <property type="entry name" value="MONOCARBOXYLATE TRANSPORTER"/>
    <property type="match status" value="1"/>
</dbReference>
<dbReference type="FunFam" id="1.20.1250.20:FF:000406">
    <property type="entry name" value="Monocarboxylate transporter 2"/>
    <property type="match status" value="1"/>
</dbReference>
<feature type="transmembrane region" description="Helical" evidence="3">
    <location>
        <begin position="152"/>
        <end position="172"/>
    </location>
</feature>
<reference evidence="6 7" key="1">
    <citation type="submission" date="2025-04" db="UniProtKB">
        <authorList>
            <consortium name="RefSeq"/>
        </authorList>
    </citation>
    <scope>IDENTIFICATION</scope>
</reference>
<feature type="transmembrane region" description="Helical" evidence="3">
    <location>
        <begin position="25"/>
        <end position="47"/>
    </location>
</feature>
<accession>A0A6P7IMF0</accession>
<dbReference type="Pfam" id="PF07690">
    <property type="entry name" value="MFS_1"/>
    <property type="match status" value="2"/>
</dbReference>
<dbReference type="PROSITE" id="PS50850">
    <property type="entry name" value="MFS"/>
    <property type="match status" value="1"/>
</dbReference>
<feature type="transmembrane region" description="Helical" evidence="3">
    <location>
        <begin position="67"/>
        <end position="88"/>
    </location>
</feature>
<dbReference type="PANTHER" id="PTHR11360:SF255">
    <property type="entry name" value="MONOCARBOXYLATE TRANSPORTER 2"/>
    <property type="match status" value="1"/>
</dbReference>
<dbReference type="RefSeq" id="XP_028264242.1">
    <property type="nucleotide sequence ID" value="XM_028408441.1"/>
</dbReference>
<feature type="region of interest" description="Disordered" evidence="2">
    <location>
        <begin position="471"/>
        <end position="497"/>
    </location>
</feature>
<dbReference type="Proteomes" id="UP000515145">
    <property type="component" value="Chromosome 6"/>
</dbReference>
<dbReference type="Gene3D" id="1.20.1250.20">
    <property type="entry name" value="MFS general substrate transporter like domains"/>
    <property type="match status" value="2"/>
</dbReference>
<keyword evidence="3" id="KW-0472">Membrane</keyword>
<feature type="transmembrane region" description="Helical" evidence="3">
    <location>
        <begin position="354"/>
        <end position="372"/>
    </location>
</feature>
<dbReference type="InterPro" id="IPR011701">
    <property type="entry name" value="MFS"/>
</dbReference>
<evidence type="ECO:0000256" key="3">
    <source>
        <dbReference type="SAM" id="Phobius"/>
    </source>
</evidence>
<feature type="domain" description="Major facilitator superfamily (MFS) profile" evidence="4">
    <location>
        <begin position="26"/>
        <end position="466"/>
    </location>
</feature>
<evidence type="ECO:0000259" key="4">
    <source>
        <dbReference type="PROSITE" id="PS50850"/>
    </source>
</evidence>
<evidence type="ECO:0000313" key="6">
    <source>
        <dbReference type="RefSeq" id="XP_028264242.1"/>
    </source>
</evidence>
<dbReference type="InterPro" id="IPR020846">
    <property type="entry name" value="MFS_dom"/>
</dbReference>
<feature type="transmembrane region" description="Helical" evidence="3">
    <location>
        <begin position="95"/>
        <end position="113"/>
    </location>
</feature>
<feature type="transmembrane region" description="Helical" evidence="3">
    <location>
        <begin position="319"/>
        <end position="342"/>
    </location>
</feature>
<keyword evidence="3" id="KW-1133">Transmembrane helix</keyword>
<dbReference type="OrthoDB" id="2213137at2759"/>
<evidence type="ECO:0000256" key="2">
    <source>
        <dbReference type="SAM" id="MobiDB-lite"/>
    </source>
</evidence>
<name>A0A6P7IMF0_9TELE</name>
<dbReference type="GO" id="GO:0008028">
    <property type="term" value="F:monocarboxylic acid transmembrane transporter activity"/>
    <property type="evidence" value="ECO:0007669"/>
    <property type="project" value="TreeGrafter"/>
</dbReference>
<feature type="transmembrane region" description="Helical" evidence="3">
    <location>
        <begin position="178"/>
        <end position="202"/>
    </location>
</feature>
<feature type="transmembrane region" description="Helical" evidence="3">
    <location>
        <begin position="119"/>
        <end position="145"/>
    </location>
</feature>
<dbReference type="AlphaFoldDB" id="A0A6P7IMF0"/>
<dbReference type="SUPFAM" id="SSF103473">
    <property type="entry name" value="MFS general substrate transporter"/>
    <property type="match status" value="1"/>
</dbReference>
<comment type="subcellular location">
    <subcellularLocation>
        <location evidence="1">Membrane</location>
        <topology evidence="1">Multi-pass membrane protein</topology>
    </subcellularLocation>
</comment>
<feature type="transmembrane region" description="Helical" evidence="3">
    <location>
        <begin position="286"/>
        <end position="307"/>
    </location>
</feature>
<dbReference type="PROSITE" id="PS51257">
    <property type="entry name" value="PROKAR_LIPOPROTEIN"/>
    <property type="match status" value="1"/>
</dbReference>
<dbReference type="GO" id="GO:0016020">
    <property type="term" value="C:membrane"/>
    <property type="evidence" value="ECO:0007669"/>
    <property type="project" value="UniProtKB-SubCell"/>
</dbReference>
<feature type="transmembrane region" description="Helical" evidence="3">
    <location>
        <begin position="440"/>
        <end position="461"/>
    </location>
</feature>
<sequence length="497" mass="53861">MESPVKAQRRRVAVTPPSAAPDSGYAWFILLSCFLVFGLTFGVIKAFGVFYVEIHQYFETTATGTSWITSIAVATIHIVAPVASALSAGYSHRSVVIAGGLICSGGVVLGAFARNLADLYLTVGFLNGFGYALTWTPTVTMLGLYFEKRRPVANALASSGECIFTFVLTPLLQLLIDIFSWRGALLILGGLQLNLCVCGALLRPMEATRDVTPVSKSKAEEEGLSLEVISKEGEGQNEMADQLTINACDEDIEEKPNLTNRRTKGAELRTKILHYVDYTLITNARFMVYSMFGVFAALGFFAPGLFLVPYARSKGIEEYQAAALMSISAVLDLFGRVFFGWVANQKLVETVQQLTATVILLGTVLLLCPLASSFPELAAFSAAYGLVYGATVSIHITVLAEVVGVQRLGSALGFFMLIRSSGGLLGPPIAGFFIDKMRDYGTGFLMAGVALIVSALFLLLLHQMNRKMRGAAANNQPEHRDKMQQCEKAEEKEEDMT</sequence>
<keyword evidence="3" id="KW-0812">Transmembrane</keyword>
<dbReference type="InterPro" id="IPR036259">
    <property type="entry name" value="MFS_trans_sf"/>
</dbReference>
<evidence type="ECO:0000256" key="1">
    <source>
        <dbReference type="ARBA" id="ARBA00004141"/>
    </source>
</evidence>